<comment type="function">
    <text evidence="5">Methionine-sulfoxide reductase that specifically reduces methionine (R)-sulfoxide back to methionine. While in many cases methionine oxidation is the result of random oxidation following oxidative stress, methionine oxidation is also a post-translational modification that takes place on specific residues.</text>
</comment>
<keyword evidence="2 5" id="KW-0560">Oxidoreductase</keyword>
<organism evidence="7 8">
    <name type="scientific">Clavelina lepadiformis</name>
    <name type="common">Light-bulb sea squirt</name>
    <name type="synonym">Ascidia lepadiformis</name>
    <dbReference type="NCBI Taxonomy" id="159417"/>
    <lineage>
        <taxon>Eukaryota</taxon>
        <taxon>Metazoa</taxon>
        <taxon>Chordata</taxon>
        <taxon>Tunicata</taxon>
        <taxon>Ascidiacea</taxon>
        <taxon>Aplousobranchia</taxon>
        <taxon>Clavelinidae</taxon>
        <taxon>Clavelina</taxon>
    </lineage>
</organism>
<dbReference type="PROSITE" id="PS51790">
    <property type="entry name" value="MSRB"/>
    <property type="match status" value="1"/>
</dbReference>
<accession>A0ABP0GTX8</accession>
<dbReference type="PANTHER" id="PTHR10173:SF52">
    <property type="entry name" value="METHIONINE-R-SULFOXIDE REDUCTASE B1"/>
    <property type="match status" value="1"/>
</dbReference>
<dbReference type="InterPro" id="IPR028427">
    <property type="entry name" value="Met_Sox_Rdtase_MsrB"/>
</dbReference>
<keyword evidence="5" id="KW-0862">Zinc</keyword>
<dbReference type="EMBL" id="CAWYQH010000141">
    <property type="protein sequence ID" value="CAK8694411.1"/>
    <property type="molecule type" value="Genomic_DNA"/>
</dbReference>
<evidence type="ECO:0000256" key="4">
    <source>
        <dbReference type="ARBA" id="ARBA00049261"/>
    </source>
</evidence>
<dbReference type="HAMAP" id="MF_01400">
    <property type="entry name" value="MsrB"/>
    <property type="match status" value="1"/>
</dbReference>
<gene>
    <name evidence="7" type="ORF">CVLEPA_LOCUS27779</name>
</gene>
<dbReference type="Pfam" id="PF01641">
    <property type="entry name" value="SelR"/>
    <property type="match status" value="1"/>
</dbReference>
<name>A0ABP0GTX8_CLALP</name>
<evidence type="ECO:0000313" key="8">
    <source>
        <dbReference type="Proteomes" id="UP001642483"/>
    </source>
</evidence>
<sequence>MFRQALRKLSIPALRSARLTVSASQRNMSAKDSGSIGFTKEELKNRLTPLQYQVTQEKGTERAFSGEYEKNKEKGTYKCIVCGNLLFQSKHKYDSGSGWPSFYKTAREDAVETIEDKGHGMVRTEVVCDKCKAHLGHVFTDGPAPTGERYCMNSASLSFEKAGK</sequence>
<proteinExistence type="inferred from homology"/>
<evidence type="ECO:0000256" key="5">
    <source>
        <dbReference type="RuleBase" id="RU365044"/>
    </source>
</evidence>
<dbReference type="SUPFAM" id="SSF51316">
    <property type="entry name" value="Mss4-like"/>
    <property type="match status" value="1"/>
</dbReference>
<dbReference type="Proteomes" id="UP001642483">
    <property type="component" value="Unassembled WGS sequence"/>
</dbReference>
<evidence type="ECO:0000313" key="7">
    <source>
        <dbReference type="EMBL" id="CAK8694411.1"/>
    </source>
</evidence>
<evidence type="ECO:0000256" key="1">
    <source>
        <dbReference type="ARBA" id="ARBA00007174"/>
    </source>
</evidence>
<evidence type="ECO:0000259" key="6">
    <source>
        <dbReference type="PROSITE" id="PS51790"/>
    </source>
</evidence>
<comment type="similarity">
    <text evidence="1 5">Belongs to the MsrB Met sulfoxide reductase family.</text>
</comment>
<dbReference type="NCBIfam" id="TIGR00357">
    <property type="entry name" value="peptide-methionine (R)-S-oxide reductase MsrB"/>
    <property type="match status" value="1"/>
</dbReference>
<dbReference type="InterPro" id="IPR011057">
    <property type="entry name" value="Mss4-like_sf"/>
</dbReference>
<comment type="cofactor">
    <cofactor evidence="5">
        <name>Zn(2+)</name>
        <dbReference type="ChEBI" id="CHEBI:29105"/>
    </cofactor>
    <text evidence="5">Binds 1 zinc ion per subunit.</text>
</comment>
<keyword evidence="5" id="KW-0479">Metal-binding</keyword>
<reference evidence="7 8" key="1">
    <citation type="submission" date="2024-02" db="EMBL/GenBank/DDBJ databases">
        <authorList>
            <person name="Daric V."/>
            <person name="Darras S."/>
        </authorList>
    </citation>
    <scope>NUCLEOTIDE SEQUENCE [LARGE SCALE GENOMIC DNA]</scope>
</reference>
<comment type="catalytic activity">
    <reaction evidence="4">
        <text>[thioredoxin]-disulfide + L-methionine + H2O = L-methionine (R)-S-oxide + [thioredoxin]-dithiol</text>
        <dbReference type="Rhea" id="RHEA:21260"/>
        <dbReference type="Rhea" id="RHEA-COMP:10698"/>
        <dbReference type="Rhea" id="RHEA-COMP:10700"/>
        <dbReference type="ChEBI" id="CHEBI:15377"/>
        <dbReference type="ChEBI" id="CHEBI:29950"/>
        <dbReference type="ChEBI" id="CHEBI:50058"/>
        <dbReference type="ChEBI" id="CHEBI:57844"/>
        <dbReference type="ChEBI" id="CHEBI:58773"/>
        <dbReference type="EC" id="1.8.4.14"/>
    </reaction>
</comment>
<feature type="domain" description="MsrB" evidence="6">
    <location>
        <begin position="40"/>
        <end position="162"/>
    </location>
</feature>
<protein>
    <recommendedName>
        <fullName evidence="5">Peptide-methionine (R)-S-oxide reductase</fullName>
        <ecNumber evidence="5">1.8.4.12</ecNumber>
    </recommendedName>
</protein>
<keyword evidence="8" id="KW-1185">Reference proteome</keyword>
<evidence type="ECO:0000256" key="3">
    <source>
        <dbReference type="ARBA" id="ARBA00048488"/>
    </source>
</evidence>
<dbReference type="EC" id="1.8.4.12" evidence="5"/>
<dbReference type="InterPro" id="IPR002579">
    <property type="entry name" value="Met_Sox_Rdtase_MsrB_dom"/>
</dbReference>
<dbReference type="Gene3D" id="2.170.150.20">
    <property type="entry name" value="Peptide methionine sulfoxide reductase"/>
    <property type="match status" value="1"/>
</dbReference>
<evidence type="ECO:0000256" key="2">
    <source>
        <dbReference type="ARBA" id="ARBA00023002"/>
    </source>
</evidence>
<dbReference type="PANTHER" id="PTHR10173">
    <property type="entry name" value="METHIONINE SULFOXIDE REDUCTASE"/>
    <property type="match status" value="1"/>
</dbReference>
<comment type="catalytic activity">
    <reaction evidence="3 5">
        <text>L-methionyl-[protein] + [thioredoxin]-disulfide + H2O = L-methionyl-(R)-S-oxide-[protein] + [thioredoxin]-dithiol</text>
        <dbReference type="Rhea" id="RHEA:24164"/>
        <dbReference type="Rhea" id="RHEA-COMP:10698"/>
        <dbReference type="Rhea" id="RHEA-COMP:10700"/>
        <dbReference type="Rhea" id="RHEA-COMP:12313"/>
        <dbReference type="Rhea" id="RHEA-COMP:12314"/>
        <dbReference type="ChEBI" id="CHEBI:15377"/>
        <dbReference type="ChEBI" id="CHEBI:16044"/>
        <dbReference type="ChEBI" id="CHEBI:29950"/>
        <dbReference type="ChEBI" id="CHEBI:45764"/>
        <dbReference type="ChEBI" id="CHEBI:50058"/>
        <dbReference type="EC" id="1.8.4.12"/>
    </reaction>
</comment>
<comment type="caution">
    <text evidence="7">The sequence shown here is derived from an EMBL/GenBank/DDBJ whole genome shotgun (WGS) entry which is preliminary data.</text>
</comment>